<dbReference type="AlphaFoldDB" id="A0A2M3ZTL7"/>
<evidence type="ECO:0000313" key="1">
    <source>
        <dbReference type="EMBL" id="MBW31869.1"/>
    </source>
</evidence>
<dbReference type="EMBL" id="GGFM01011118">
    <property type="protein sequence ID" value="MBW31869.1"/>
    <property type="molecule type" value="Transcribed_RNA"/>
</dbReference>
<sequence>MFSLFLFLPGFLFLVNFLNSFLLLPISVPSQRRKCSFVDSAHVPSTKDYLIGYKLLAVGDQINNDQLLRGASSTRLRCEELFLFSYCSRLDDVI</sequence>
<name>A0A2M3ZTL7_9DIPT</name>
<proteinExistence type="predicted"/>
<accession>A0A2M3ZTL7</accession>
<organism evidence="1">
    <name type="scientific">Anopheles braziliensis</name>
    <dbReference type="NCBI Taxonomy" id="58242"/>
    <lineage>
        <taxon>Eukaryota</taxon>
        <taxon>Metazoa</taxon>
        <taxon>Ecdysozoa</taxon>
        <taxon>Arthropoda</taxon>
        <taxon>Hexapoda</taxon>
        <taxon>Insecta</taxon>
        <taxon>Pterygota</taxon>
        <taxon>Neoptera</taxon>
        <taxon>Endopterygota</taxon>
        <taxon>Diptera</taxon>
        <taxon>Nematocera</taxon>
        <taxon>Culicoidea</taxon>
        <taxon>Culicidae</taxon>
        <taxon>Anophelinae</taxon>
        <taxon>Anopheles</taxon>
    </lineage>
</organism>
<reference evidence="1" key="1">
    <citation type="submission" date="2018-01" db="EMBL/GenBank/DDBJ databases">
        <title>An insight into the sialome of Amazonian anophelines.</title>
        <authorList>
            <person name="Ribeiro J.M."/>
            <person name="Scarpassa V."/>
            <person name="Calvo E."/>
        </authorList>
    </citation>
    <scope>NUCLEOTIDE SEQUENCE</scope>
    <source>
        <tissue evidence="1">Salivary glands</tissue>
    </source>
</reference>
<protein>
    <submittedName>
        <fullName evidence="1">Putative secreted peptide</fullName>
    </submittedName>
</protein>